<organism evidence="2 3">
    <name type="scientific">Daldinia eschscholtzii</name>
    <dbReference type="NCBI Taxonomy" id="292717"/>
    <lineage>
        <taxon>Eukaryota</taxon>
        <taxon>Fungi</taxon>
        <taxon>Dikarya</taxon>
        <taxon>Ascomycota</taxon>
        <taxon>Pezizomycotina</taxon>
        <taxon>Sordariomycetes</taxon>
        <taxon>Xylariomycetidae</taxon>
        <taxon>Xylariales</taxon>
        <taxon>Hypoxylaceae</taxon>
        <taxon>Daldinia</taxon>
    </lineage>
</organism>
<keyword evidence="3" id="KW-1185">Reference proteome</keyword>
<name>A0AAX6MWN8_9PEZI</name>
<feature type="domain" description="JmjC" evidence="1">
    <location>
        <begin position="176"/>
        <end position="346"/>
    </location>
</feature>
<reference evidence="2 3" key="1">
    <citation type="journal article" date="2024" name="Front Chem Biol">
        <title>Unveiling the potential of Daldinia eschscholtzii MFLUCC 19-0629 through bioactivity and bioinformatics studies for enhanced sustainable agriculture production.</title>
        <authorList>
            <person name="Brooks S."/>
            <person name="Weaver J.A."/>
            <person name="Klomchit A."/>
            <person name="Alharthi S.A."/>
            <person name="Onlamun T."/>
            <person name="Nurani R."/>
            <person name="Vong T.K."/>
            <person name="Alberti F."/>
            <person name="Greco C."/>
        </authorList>
    </citation>
    <scope>NUCLEOTIDE SEQUENCE [LARGE SCALE GENOMIC DNA]</scope>
    <source>
        <strain evidence="2">MFLUCC 19-0629</strain>
    </source>
</reference>
<proteinExistence type="predicted"/>
<gene>
    <name evidence="2" type="ORF">Daesc_002124</name>
</gene>
<dbReference type="Gene3D" id="2.60.120.650">
    <property type="entry name" value="Cupin"/>
    <property type="match status" value="1"/>
</dbReference>
<dbReference type="SUPFAM" id="SSF51197">
    <property type="entry name" value="Clavaminate synthase-like"/>
    <property type="match status" value="1"/>
</dbReference>
<dbReference type="Proteomes" id="UP001369815">
    <property type="component" value="Unassembled WGS sequence"/>
</dbReference>
<dbReference type="PROSITE" id="PS51184">
    <property type="entry name" value="JMJC"/>
    <property type="match status" value="1"/>
</dbReference>
<dbReference type="AlphaFoldDB" id="A0AAX6MWN8"/>
<dbReference type="InterPro" id="IPR041667">
    <property type="entry name" value="Cupin_8"/>
</dbReference>
<evidence type="ECO:0000313" key="2">
    <source>
        <dbReference type="EMBL" id="KAK6956843.1"/>
    </source>
</evidence>
<evidence type="ECO:0000259" key="1">
    <source>
        <dbReference type="PROSITE" id="PS51184"/>
    </source>
</evidence>
<dbReference type="SMART" id="SM00558">
    <property type="entry name" value="JmjC"/>
    <property type="match status" value="1"/>
</dbReference>
<dbReference type="EMBL" id="JBANMG010000002">
    <property type="protein sequence ID" value="KAK6956843.1"/>
    <property type="molecule type" value="Genomic_DNA"/>
</dbReference>
<dbReference type="PANTHER" id="PTHR12461">
    <property type="entry name" value="HYPOXIA-INDUCIBLE FACTOR 1 ALPHA INHIBITOR-RELATED"/>
    <property type="match status" value="1"/>
</dbReference>
<dbReference type="Pfam" id="PF13621">
    <property type="entry name" value="Cupin_8"/>
    <property type="match status" value="1"/>
</dbReference>
<accession>A0AAX6MWN8</accession>
<dbReference type="InterPro" id="IPR003347">
    <property type="entry name" value="JmjC_dom"/>
</dbReference>
<evidence type="ECO:0000313" key="3">
    <source>
        <dbReference type="Proteomes" id="UP001369815"/>
    </source>
</evidence>
<comment type="caution">
    <text evidence="2">The sequence shown here is derived from an EMBL/GenBank/DDBJ whole genome shotgun (WGS) entry which is preliminary data.</text>
</comment>
<sequence>MKFSSAALTNRSYSQLLGKDNPNLNTKTKTEEHAPRVESVVGNVDLDSFRKVAWVPETPLLLRSFHNLPAMQKWFQYGPESSSAGFAQYMRTYEDLILPYEFTAPQISPEKKGLESNVLLCFGTWLRESSESKKEYLTAIVETIIKSSSDSDSFENPSNFQQFNAPLSLIMSASQFNKTQSDPSKRITNLYVAQSDLRDLPEPLSQDLPVPDIVKYAGKGDVYGSSIWLGLQPTYTPLHRDPNPNVFCQLVSSKRIRLMAPDQGDDLYVRIRRLLGSSGNSRFRGAEMMEGRERELLHHAVWNEESVDEVLLNPGDGLFIPKGWWHSVASNGNAGELNASVNWWYR</sequence>
<protein>
    <recommendedName>
        <fullName evidence="1">JmjC domain-containing protein</fullName>
    </recommendedName>
</protein>
<dbReference type="PANTHER" id="PTHR12461:SF105">
    <property type="entry name" value="HYPOXIA-INDUCIBLE FACTOR 1-ALPHA INHIBITOR"/>
    <property type="match status" value="1"/>
</dbReference>